<name>A0ABD2Y3K1_9GENT</name>
<gene>
    <name evidence="1" type="ORF">ACH5RR_039525</name>
</gene>
<dbReference type="Proteomes" id="UP001630127">
    <property type="component" value="Unassembled WGS sequence"/>
</dbReference>
<evidence type="ECO:0000313" key="2">
    <source>
        <dbReference type="Proteomes" id="UP001630127"/>
    </source>
</evidence>
<keyword evidence="2" id="KW-1185">Reference proteome</keyword>
<accession>A0ABD2Y3K1</accession>
<comment type="caution">
    <text evidence="1">The sequence shown here is derived from an EMBL/GenBank/DDBJ whole genome shotgun (WGS) entry which is preliminary data.</text>
</comment>
<dbReference type="AlphaFoldDB" id="A0ABD2Y3K1"/>
<sequence>MLLEMAGSLGLSLVEKSLIRTTHVSVVSAVDEQIADMAKVTIDTNMVSKDNVADATNSADAANDEDSEIPMLEQQMQTVEAMHNLTMKTVSMQTDIMADG</sequence>
<reference evidence="1 2" key="1">
    <citation type="submission" date="2024-11" db="EMBL/GenBank/DDBJ databases">
        <title>A near-complete genome assembly of Cinchona calisaya.</title>
        <authorList>
            <person name="Lian D.C."/>
            <person name="Zhao X.W."/>
            <person name="Wei L."/>
        </authorList>
    </citation>
    <scope>NUCLEOTIDE SEQUENCE [LARGE SCALE GENOMIC DNA]</scope>
    <source>
        <tissue evidence="1">Nenye</tissue>
    </source>
</reference>
<organism evidence="1 2">
    <name type="scientific">Cinchona calisaya</name>
    <dbReference type="NCBI Taxonomy" id="153742"/>
    <lineage>
        <taxon>Eukaryota</taxon>
        <taxon>Viridiplantae</taxon>
        <taxon>Streptophyta</taxon>
        <taxon>Embryophyta</taxon>
        <taxon>Tracheophyta</taxon>
        <taxon>Spermatophyta</taxon>
        <taxon>Magnoliopsida</taxon>
        <taxon>eudicotyledons</taxon>
        <taxon>Gunneridae</taxon>
        <taxon>Pentapetalae</taxon>
        <taxon>asterids</taxon>
        <taxon>lamiids</taxon>
        <taxon>Gentianales</taxon>
        <taxon>Rubiaceae</taxon>
        <taxon>Cinchonoideae</taxon>
        <taxon>Cinchoneae</taxon>
        <taxon>Cinchona</taxon>
    </lineage>
</organism>
<proteinExistence type="predicted"/>
<dbReference type="EMBL" id="JBJUIK010000016">
    <property type="protein sequence ID" value="KAL3500432.1"/>
    <property type="molecule type" value="Genomic_DNA"/>
</dbReference>
<evidence type="ECO:0000313" key="1">
    <source>
        <dbReference type="EMBL" id="KAL3500432.1"/>
    </source>
</evidence>
<protein>
    <submittedName>
        <fullName evidence="1">Uncharacterized protein</fullName>
    </submittedName>
</protein>